<dbReference type="Proteomes" id="UP000031631">
    <property type="component" value="Chromosome"/>
</dbReference>
<evidence type="ECO:0000313" key="6">
    <source>
        <dbReference type="Proteomes" id="UP000031631"/>
    </source>
</evidence>
<evidence type="ECO:0000313" key="5">
    <source>
        <dbReference type="EMBL" id="BAO45729.1"/>
    </source>
</evidence>
<dbReference type="PRINTS" id="PR00793">
    <property type="entry name" value="PROAMNOPTASE"/>
</dbReference>
<comment type="similarity">
    <text evidence="1">Belongs to the peptidase S33 family.</text>
</comment>
<feature type="chain" id="PRO_5031413839" description="AB hydrolase-1 domain-containing protein" evidence="3">
    <location>
        <begin position="24"/>
        <end position="482"/>
    </location>
</feature>
<dbReference type="KEGG" id="tbn:TBH_C2828"/>
<sequence>MVLKHLLRLLLLPLLLAGFEAQGGEADPQDCTLTHPRLSRVVNARCVDYSVPLDYARPDAGHIRLHVAVIPSTGKNPRPDPLFFFAGGPGQSAVDSALLMWPVFSKVLGHRDIVLIDQRGTGQSTPLNCPDDASRLELAADDEVLRKETAECLEKQSVDVRWFTSRQAVQDVEFVRQTLGYGPMDVMGVSYGTRMAQLVLREYPDKVRSIVIDGILPPQVILGPEFADNLAVSLQKLFLHCAADDYCARTFAALEQDWESYLQLPVDELREFHLTHPRTGKKLDLRVSRQGMDAAVRLLSYASETRALLPLLIHEAAQGDWQGLLGQALQLTDGMEKEMALGMHNSVVCSEDVPFYTEAEPDDNRVLGHMVHQLRIICAEWPRGESYTDIHQPFKTDTPALLLSGELDPVTPVHYGEMALKQFSHGTHLVVPGQGHNVSPRGCVPKLVADFLETLELDEEKAACVQDTSRLPFFIDKLGPGA</sequence>
<gene>
    <name evidence="5" type="ORF">TBH_C2828</name>
</gene>
<feature type="signal peptide" evidence="3">
    <location>
        <begin position="1"/>
        <end position="23"/>
    </location>
</feature>
<dbReference type="PANTHER" id="PTHR43798">
    <property type="entry name" value="MONOACYLGLYCEROL LIPASE"/>
    <property type="match status" value="1"/>
</dbReference>
<dbReference type="PANTHER" id="PTHR43798:SF27">
    <property type="entry name" value="HYDROLASE ALPHA_BETA HYDROLASE FOLD FAMILY"/>
    <property type="match status" value="1"/>
</dbReference>
<dbReference type="SUPFAM" id="SSF53474">
    <property type="entry name" value="alpha/beta-Hydrolases"/>
    <property type="match status" value="1"/>
</dbReference>
<keyword evidence="2" id="KW-0378">Hydrolase</keyword>
<name>A0A7U6JIN8_9GAMM</name>
<reference evidence="5 6" key="1">
    <citation type="journal article" date="2014" name="PLoS ONE">
        <title>Physiological and genomic features of a novel sulfur-oxidizing gammaproteobacterium belonging to a previously uncultivated symbiotic lineage isolated from a hydrothermal vent.</title>
        <authorList>
            <person name="Nunoura T."/>
            <person name="Takaki Y."/>
            <person name="Kazama H."/>
            <person name="Kakuta J."/>
            <person name="Shimamura S."/>
            <person name="Makita H."/>
            <person name="Hirai M."/>
            <person name="Miyazaki M."/>
            <person name="Takai K."/>
        </authorList>
    </citation>
    <scope>NUCLEOTIDE SEQUENCE [LARGE SCALE GENOMIC DNA]</scope>
    <source>
        <strain evidence="5 6">Hiromi1</strain>
    </source>
</reference>
<dbReference type="Gene3D" id="3.40.50.1820">
    <property type="entry name" value="alpha/beta hydrolase"/>
    <property type="match status" value="1"/>
</dbReference>
<organism evidence="5 6">
    <name type="scientific">Thiolapillus brandeum</name>
    <dbReference type="NCBI Taxonomy" id="1076588"/>
    <lineage>
        <taxon>Bacteria</taxon>
        <taxon>Pseudomonadati</taxon>
        <taxon>Pseudomonadota</taxon>
        <taxon>Gammaproteobacteria</taxon>
        <taxon>Chromatiales</taxon>
        <taxon>Sedimenticolaceae</taxon>
        <taxon>Thiolapillus</taxon>
    </lineage>
</organism>
<proteinExistence type="inferred from homology"/>
<dbReference type="InterPro" id="IPR050266">
    <property type="entry name" value="AB_hydrolase_sf"/>
</dbReference>
<keyword evidence="6" id="KW-1185">Reference proteome</keyword>
<dbReference type="GO" id="GO:0006508">
    <property type="term" value="P:proteolysis"/>
    <property type="evidence" value="ECO:0007669"/>
    <property type="project" value="InterPro"/>
</dbReference>
<dbReference type="InterPro" id="IPR000073">
    <property type="entry name" value="AB_hydrolase_1"/>
</dbReference>
<evidence type="ECO:0000256" key="1">
    <source>
        <dbReference type="ARBA" id="ARBA00010088"/>
    </source>
</evidence>
<protein>
    <recommendedName>
        <fullName evidence="4">AB hydrolase-1 domain-containing protein</fullName>
    </recommendedName>
</protein>
<evidence type="ECO:0000256" key="3">
    <source>
        <dbReference type="SAM" id="SignalP"/>
    </source>
</evidence>
<dbReference type="EMBL" id="AP012273">
    <property type="protein sequence ID" value="BAO45729.1"/>
    <property type="molecule type" value="Genomic_DNA"/>
</dbReference>
<feature type="domain" description="AB hydrolase-1" evidence="4">
    <location>
        <begin position="81"/>
        <end position="438"/>
    </location>
</feature>
<dbReference type="AlphaFoldDB" id="A0A7U6JIN8"/>
<dbReference type="InterPro" id="IPR002410">
    <property type="entry name" value="Peptidase_S33"/>
</dbReference>
<dbReference type="Pfam" id="PF00561">
    <property type="entry name" value="Abhydrolase_1"/>
    <property type="match status" value="1"/>
</dbReference>
<evidence type="ECO:0000256" key="2">
    <source>
        <dbReference type="ARBA" id="ARBA00022801"/>
    </source>
</evidence>
<accession>A0A7U6JIN8</accession>
<dbReference type="GO" id="GO:0016020">
    <property type="term" value="C:membrane"/>
    <property type="evidence" value="ECO:0007669"/>
    <property type="project" value="TreeGrafter"/>
</dbReference>
<dbReference type="RefSeq" id="WP_052470237.1">
    <property type="nucleotide sequence ID" value="NZ_AP012273.1"/>
</dbReference>
<evidence type="ECO:0000259" key="4">
    <source>
        <dbReference type="Pfam" id="PF00561"/>
    </source>
</evidence>
<dbReference type="GO" id="GO:0008233">
    <property type="term" value="F:peptidase activity"/>
    <property type="evidence" value="ECO:0007669"/>
    <property type="project" value="InterPro"/>
</dbReference>
<dbReference type="InterPro" id="IPR029058">
    <property type="entry name" value="AB_hydrolase_fold"/>
</dbReference>
<keyword evidence="3" id="KW-0732">Signal</keyword>